<dbReference type="SUPFAM" id="SSF48452">
    <property type="entry name" value="TPR-like"/>
    <property type="match status" value="2"/>
</dbReference>
<dbReference type="Pfam" id="PF01734">
    <property type="entry name" value="Patatin"/>
    <property type="match status" value="1"/>
</dbReference>
<dbReference type="Proteomes" id="UP001187682">
    <property type="component" value="Unassembled WGS sequence"/>
</dbReference>
<evidence type="ECO:0000313" key="6">
    <source>
        <dbReference type="EMBL" id="SPN97063.1"/>
    </source>
</evidence>
<dbReference type="AlphaFoldDB" id="A0AAE8MR25"/>
<dbReference type="InterPro" id="IPR011990">
    <property type="entry name" value="TPR-like_helical_dom_sf"/>
</dbReference>
<keyword evidence="3 4" id="KW-0443">Lipid metabolism</keyword>
<dbReference type="Gene3D" id="1.25.40.10">
    <property type="entry name" value="Tetratricopeptide repeat domain"/>
    <property type="match status" value="2"/>
</dbReference>
<keyword evidence="7" id="KW-1185">Reference proteome</keyword>
<dbReference type="InterPro" id="IPR002641">
    <property type="entry name" value="PNPLA_dom"/>
</dbReference>
<dbReference type="PANTHER" id="PTHR24185:SF1">
    <property type="entry name" value="CALCIUM-INDEPENDENT PHOSPHOLIPASE A2-GAMMA"/>
    <property type="match status" value="1"/>
</dbReference>
<dbReference type="GO" id="GO:0046486">
    <property type="term" value="P:glycerolipid metabolic process"/>
    <property type="evidence" value="ECO:0007669"/>
    <property type="project" value="UniProtKB-ARBA"/>
</dbReference>
<gene>
    <name evidence="6" type="ORF">DNG_00579</name>
</gene>
<dbReference type="PROSITE" id="PS51635">
    <property type="entry name" value="PNPLA"/>
    <property type="match status" value="1"/>
</dbReference>
<feature type="active site" description="Nucleophile" evidence="4">
    <location>
        <position position="64"/>
    </location>
</feature>
<dbReference type="InterPro" id="IPR016035">
    <property type="entry name" value="Acyl_Trfase/lysoPLipase"/>
</dbReference>
<evidence type="ECO:0000313" key="7">
    <source>
        <dbReference type="Proteomes" id="UP001187682"/>
    </source>
</evidence>
<feature type="short sequence motif" description="GXSXG" evidence="4">
    <location>
        <begin position="62"/>
        <end position="66"/>
    </location>
</feature>
<proteinExistence type="predicted"/>
<dbReference type="GO" id="GO:0016042">
    <property type="term" value="P:lipid catabolic process"/>
    <property type="evidence" value="ECO:0007669"/>
    <property type="project" value="UniProtKB-UniRule"/>
</dbReference>
<dbReference type="GO" id="GO:0019369">
    <property type="term" value="P:arachidonate metabolic process"/>
    <property type="evidence" value="ECO:0007669"/>
    <property type="project" value="TreeGrafter"/>
</dbReference>
<dbReference type="InterPro" id="IPR027417">
    <property type="entry name" value="P-loop_NTPase"/>
</dbReference>
<dbReference type="CDD" id="cd07216">
    <property type="entry name" value="Pat17_PNPLA8_PNPLA9_like3"/>
    <property type="match status" value="1"/>
</dbReference>
<evidence type="ECO:0000259" key="5">
    <source>
        <dbReference type="PROSITE" id="PS51635"/>
    </source>
</evidence>
<reference evidence="6" key="1">
    <citation type="submission" date="2018-03" db="EMBL/GenBank/DDBJ databases">
        <authorList>
            <person name="Guldener U."/>
        </authorList>
    </citation>
    <scope>NUCLEOTIDE SEQUENCE</scope>
</reference>
<evidence type="ECO:0000256" key="3">
    <source>
        <dbReference type="ARBA" id="ARBA00023098"/>
    </source>
</evidence>
<dbReference type="GO" id="GO:0016020">
    <property type="term" value="C:membrane"/>
    <property type="evidence" value="ECO:0007669"/>
    <property type="project" value="TreeGrafter"/>
</dbReference>
<dbReference type="Pfam" id="PF13424">
    <property type="entry name" value="TPR_12"/>
    <property type="match status" value="1"/>
</dbReference>
<comment type="caution">
    <text evidence="6">The sequence shown here is derived from an EMBL/GenBank/DDBJ whole genome shotgun (WGS) entry which is preliminary data.</text>
</comment>
<accession>A0AAE8MR25</accession>
<dbReference type="SUPFAM" id="SSF52540">
    <property type="entry name" value="P-loop containing nucleoside triphosphate hydrolases"/>
    <property type="match status" value="1"/>
</dbReference>
<feature type="short sequence motif" description="GXGXXG" evidence="4">
    <location>
        <begin position="22"/>
        <end position="27"/>
    </location>
</feature>
<dbReference type="GO" id="GO:0043531">
    <property type="term" value="F:ADP binding"/>
    <property type="evidence" value="ECO:0007669"/>
    <property type="project" value="InterPro"/>
</dbReference>
<keyword evidence="1 4" id="KW-0378">Hydrolase</keyword>
<evidence type="ECO:0000256" key="2">
    <source>
        <dbReference type="ARBA" id="ARBA00022963"/>
    </source>
</evidence>
<dbReference type="SUPFAM" id="SSF52151">
    <property type="entry name" value="FabD/lysophospholipase-like"/>
    <property type="match status" value="1"/>
</dbReference>
<dbReference type="Gene3D" id="3.40.50.300">
    <property type="entry name" value="P-loop containing nucleotide triphosphate hydrolases"/>
    <property type="match status" value="1"/>
</dbReference>
<name>A0AAE8MR25_9PEZI</name>
<dbReference type="GO" id="GO:0047499">
    <property type="term" value="F:calcium-independent phospholipase A2 activity"/>
    <property type="evidence" value="ECO:0007669"/>
    <property type="project" value="TreeGrafter"/>
</dbReference>
<keyword evidence="2 4" id="KW-0442">Lipid degradation</keyword>
<dbReference type="PANTHER" id="PTHR24185">
    <property type="entry name" value="CALCIUM-INDEPENDENT PHOSPHOLIPASE A2-GAMMA"/>
    <property type="match status" value="1"/>
</dbReference>
<evidence type="ECO:0000256" key="1">
    <source>
        <dbReference type="ARBA" id="ARBA00022801"/>
    </source>
</evidence>
<dbReference type="EMBL" id="ONZQ02000001">
    <property type="protein sequence ID" value="SPN97063.1"/>
    <property type="molecule type" value="Genomic_DNA"/>
</dbReference>
<protein>
    <recommendedName>
        <fullName evidence="5">PNPLA domain-containing protein</fullName>
    </recommendedName>
</protein>
<evidence type="ECO:0000256" key="4">
    <source>
        <dbReference type="PROSITE-ProRule" id="PRU01161"/>
    </source>
</evidence>
<organism evidence="6 7">
    <name type="scientific">Cephalotrichum gorgonifer</name>
    <dbReference type="NCBI Taxonomy" id="2041049"/>
    <lineage>
        <taxon>Eukaryota</taxon>
        <taxon>Fungi</taxon>
        <taxon>Dikarya</taxon>
        <taxon>Ascomycota</taxon>
        <taxon>Pezizomycotina</taxon>
        <taxon>Sordariomycetes</taxon>
        <taxon>Hypocreomycetidae</taxon>
        <taxon>Microascales</taxon>
        <taxon>Microascaceae</taxon>
        <taxon>Cephalotrichum</taxon>
    </lineage>
</organism>
<feature type="active site" description="Proton acceptor" evidence="4">
    <location>
        <position position="222"/>
    </location>
</feature>
<dbReference type="Gene3D" id="3.40.1090.10">
    <property type="entry name" value="Cytosolic phospholipase A2 catalytic domain"/>
    <property type="match status" value="1"/>
</dbReference>
<sequence>MDIATHEFSDPNEPVYLLSLDGGGVRGISEAVILHEIMTRIQKELALPCLPRPCDYFHLIGGTSTGGHVCCIFICLGGNVNSANVTSSLIAIMLGRLRMTTREVIDEYEAISETIFRRKNRRFDRTYKEDKLVEAINKVAGSRTENLAMAEPEDDTRKGRSFVVSVRKEIDENIPFLFRSYKCQGQTTKCQLWEAARATTAAPGFFTTARVKMGNEYQTFVDGAVKWNNPSRQVMSEAEALFGPHRRLGCMLSLGSGVRPPSLNQNAKASFGVSYNISEMKRMTLDYLTDPEPPHLILKALLKGHTNSYFRFSVPAEDGEERIRINEYKKMGALRASTERYLARRDISAMIDQLVQVICRKEATNLTLEAVCHANSAETSLKSIAHELQKREITSPTFTGRENILKILDHTFARRAPGSYPRRDFRLWGATGMGKTQIALRFTEMFRDRFTRVFWIDASEASTIYHSFENIASEVLPNSDKGPKILPVIRWLENTQEEWLLVVDNYDDGDMTRFLPGYGKGNVLFTSRRFDLPPQAPPESTYHVFEMSMEESTLLLLRSCRRQPSEELETQSKPLIEELGSLPLAIDQAGAYIRMTGCSFDQYIAKVRDERKSHFSEAPHTGDQAGGKAVYATFELSWDCLKSYARGSSEHAASSQSALQILNTFCFYHSQRIPIEILPRARGSMNLMRRWGDIGLAPVRPVKEKFPTNLAEGTDAAWIDTDIVLGIRHGEDADFDPRFVMNGVMILLQFSLLTQVGTEALYSIHPLMHSWLRDRMTPGTFDRSLRVARSIIYHSYHESFQDPLSEQFYPSLLPHMKANNSHQFKGGYETPFKVRMENDWKYTKILQKSHLWEEAIPVIEQDIKAWVYELDRNDWRTLDAMFDLGKAYMATGRMADAEDVLLQVLDRTSYCANQARGRKRYIHTCGELSMVYLVQGNIVMAQGMAETANKYAKVREDNSLVAMTRLCLVYQYVERWEEAAELARAVLDKRMEIRRQGLEHPLTLKAEAELACIRARLGETDAAEAVLAKVADKFEQDLGPDHYDTLVAKTNLAWVYFRQSRLGEAEVIQREILEVGRSVLGSRHLYTLYIMLRLALTLGESTRYKEAVTLLDECIEGRKAALWDVHPAVAGADVWRMVFVTRMKGFDYSAGLSQAQVEVLKKGMGMAEYSYTPVLD</sequence>
<feature type="domain" description="PNPLA" evidence="5">
    <location>
        <begin position="18"/>
        <end position="235"/>
    </location>
</feature>
<feature type="short sequence motif" description="DGA/G" evidence="4">
    <location>
        <begin position="222"/>
        <end position="224"/>
    </location>
</feature>